<proteinExistence type="predicted"/>
<organism evidence="5 6">
    <name type="scientific">Lacimicrobium alkaliphilum</name>
    <dbReference type="NCBI Taxonomy" id="1526571"/>
    <lineage>
        <taxon>Bacteria</taxon>
        <taxon>Pseudomonadati</taxon>
        <taxon>Pseudomonadota</taxon>
        <taxon>Gammaproteobacteria</taxon>
        <taxon>Alteromonadales</taxon>
        <taxon>Alteromonadaceae</taxon>
        <taxon>Lacimicrobium</taxon>
    </lineage>
</organism>
<evidence type="ECO:0000313" key="5">
    <source>
        <dbReference type="EMBL" id="ALS99057.1"/>
    </source>
</evidence>
<dbReference type="Pfam" id="PF02668">
    <property type="entry name" value="TauD"/>
    <property type="match status" value="1"/>
</dbReference>
<evidence type="ECO:0000259" key="4">
    <source>
        <dbReference type="Pfam" id="PF02668"/>
    </source>
</evidence>
<dbReference type="GO" id="GO:0016706">
    <property type="term" value="F:2-oxoglutarate-dependent dioxygenase activity"/>
    <property type="evidence" value="ECO:0007669"/>
    <property type="project" value="UniProtKB-ARBA"/>
</dbReference>
<evidence type="ECO:0000256" key="3">
    <source>
        <dbReference type="ARBA" id="ARBA00023194"/>
    </source>
</evidence>
<dbReference type="STRING" id="1526571.AT746_12815"/>
<evidence type="ECO:0000313" key="6">
    <source>
        <dbReference type="Proteomes" id="UP000068447"/>
    </source>
</evidence>
<dbReference type="AlphaFoldDB" id="A0A0U3AJX4"/>
<reference evidence="5 6" key="1">
    <citation type="submission" date="2015-12" db="EMBL/GenBank/DDBJ databases">
        <title>Complete genome of Lacimicrobium alkaliphilum KCTC 32984.</title>
        <authorList>
            <person name="Kim S.-G."/>
            <person name="Lee Y.-J."/>
        </authorList>
    </citation>
    <scope>NUCLEOTIDE SEQUENCE [LARGE SCALE GENOMIC DNA]</scope>
    <source>
        <strain evidence="5 6">YelD216</strain>
    </source>
</reference>
<dbReference type="EMBL" id="CP013650">
    <property type="protein sequence ID" value="ALS99057.1"/>
    <property type="molecule type" value="Genomic_DNA"/>
</dbReference>
<dbReference type="PANTHER" id="PTHR10696">
    <property type="entry name" value="GAMMA-BUTYROBETAINE HYDROXYLASE-RELATED"/>
    <property type="match status" value="1"/>
</dbReference>
<dbReference type="Proteomes" id="UP000068447">
    <property type="component" value="Chromosome"/>
</dbReference>
<evidence type="ECO:0000256" key="2">
    <source>
        <dbReference type="ARBA" id="ARBA00023002"/>
    </source>
</evidence>
<accession>A0A0U3AJX4</accession>
<dbReference type="SUPFAM" id="SSF51197">
    <property type="entry name" value="Clavaminate synthase-like"/>
    <property type="match status" value="1"/>
</dbReference>
<dbReference type="KEGG" id="lal:AT746_12815"/>
<dbReference type="InterPro" id="IPR003819">
    <property type="entry name" value="TauD/TfdA-like"/>
</dbReference>
<comment type="cofactor">
    <cofactor evidence="1">
        <name>Fe(2+)</name>
        <dbReference type="ChEBI" id="CHEBI:29033"/>
    </cofactor>
</comment>
<keyword evidence="2" id="KW-0560">Oxidoreductase</keyword>
<protein>
    <recommendedName>
        <fullName evidence="4">TauD/TfdA-like domain-containing protein</fullName>
    </recommendedName>
</protein>
<gene>
    <name evidence="5" type="ORF">AT746_12815</name>
</gene>
<dbReference type="InterPro" id="IPR050411">
    <property type="entry name" value="AlphaKG_dependent_hydroxylases"/>
</dbReference>
<sequence length="158" mass="18701">MHTDNAWFADPAEINFFVMQKQAESGGEQTIYPLSRLQEDLLAENRSLYEDLISIPVTIQKGDDEYQNHTPIIVEHTQPRIFWNYYRTLRDNKDIDNMCEQFFRFLEKKESSSSVIKLRAESGDCFAFNDSRLLHGRLAFNAQKPRDRVLYQSMWKLK</sequence>
<feature type="domain" description="TauD/TfdA-like" evidence="4">
    <location>
        <begin position="2"/>
        <end position="150"/>
    </location>
</feature>
<keyword evidence="3" id="KW-0045">Antibiotic biosynthesis</keyword>
<name>A0A0U3AJX4_9ALTE</name>
<dbReference type="InterPro" id="IPR042098">
    <property type="entry name" value="TauD-like_sf"/>
</dbReference>
<dbReference type="GO" id="GO:0017000">
    <property type="term" value="P:antibiotic biosynthetic process"/>
    <property type="evidence" value="ECO:0007669"/>
    <property type="project" value="UniProtKB-KW"/>
</dbReference>
<dbReference type="PANTHER" id="PTHR10696:SF56">
    <property type="entry name" value="TAUD_TFDA-LIKE DOMAIN-CONTAINING PROTEIN"/>
    <property type="match status" value="1"/>
</dbReference>
<dbReference type="Gene3D" id="3.60.130.10">
    <property type="entry name" value="Clavaminate synthase-like"/>
    <property type="match status" value="1"/>
</dbReference>
<evidence type="ECO:0000256" key="1">
    <source>
        <dbReference type="ARBA" id="ARBA00001954"/>
    </source>
</evidence>
<keyword evidence="6" id="KW-1185">Reference proteome</keyword>